<dbReference type="Gene3D" id="2.60.120.580">
    <property type="entry name" value="Acetamidase/Formamidase-like domains"/>
    <property type="match status" value="1"/>
</dbReference>
<dbReference type="InterPro" id="IPR054833">
    <property type="entry name" value="FormamaseFmdA"/>
</dbReference>
<dbReference type="SUPFAM" id="SSF141130">
    <property type="entry name" value="Acetamidase/Formamidase-like"/>
    <property type="match status" value="1"/>
</dbReference>
<dbReference type="InterPro" id="IPR004304">
    <property type="entry name" value="FmdA_AmdA"/>
</dbReference>
<evidence type="ECO:0000256" key="1">
    <source>
        <dbReference type="SAM" id="MobiDB-lite"/>
    </source>
</evidence>
<reference evidence="2 3" key="1">
    <citation type="submission" date="2020-08" db="EMBL/GenBank/DDBJ databases">
        <title>Genomic Encyclopedia of Type Strains, Phase IV (KMG-IV): sequencing the most valuable type-strain genomes for metagenomic binning, comparative biology and taxonomic classification.</title>
        <authorList>
            <person name="Goeker M."/>
        </authorList>
    </citation>
    <scope>NUCLEOTIDE SEQUENCE [LARGE SCALE GENOMIC DNA]</scope>
    <source>
        <strain evidence="2 3">DSM 44197</strain>
    </source>
</reference>
<name>A0A7W3LSC1_ACTNM</name>
<organism evidence="2 3">
    <name type="scientific">Actinomadura namibiensis</name>
    <dbReference type="NCBI Taxonomy" id="182080"/>
    <lineage>
        <taxon>Bacteria</taxon>
        <taxon>Bacillati</taxon>
        <taxon>Actinomycetota</taxon>
        <taxon>Actinomycetes</taxon>
        <taxon>Streptosporangiales</taxon>
        <taxon>Thermomonosporaceae</taxon>
        <taxon>Actinomadura</taxon>
    </lineage>
</organism>
<dbReference type="PANTHER" id="PTHR31891:SF1">
    <property type="entry name" value="FORMAMIDASE C869.04-RELATED"/>
    <property type="match status" value="1"/>
</dbReference>
<protein>
    <submittedName>
        <fullName evidence="2">Formamidase</fullName>
        <ecNumber evidence="2">3.5.1.49</ecNumber>
    </submittedName>
</protein>
<feature type="region of interest" description="Disordered" evidence="1">
    <location>
        <begin position="1"/>
        <end position="26"/>
    </location>
</feature>
<gene>
    <name evidence="2" type="ORF">HNR61_005040</name>
</gene>
<keyword evidence="3" id="KW-1185">Reference proteome</keyword>
<dbReference type="EMBL" id="JACJIA010000006">
    <property type="protein sequence ID" value="MBA8953390.1"/>
    <property type="molecule type" value="Genomic_DNA"/>
</dbReference>
<dbReference type="Proteomes" id="UP000572680">
    <property type="component" value="Unassembled WGS sequence"/>
</dbReference>
<sequence length="420" mass="44767">MPDVVFTVDQSRSMRDQKAPGHNRWHPDIPAAITVRPGSEIRVECREWTDGQIGDNDSADDVRDVDLSVTHMLSGPIAVEGARPGDLLVVDILDLGPVPQGPGDPARGPAPGQGWGYTGVFARDNGGGFLTDRFPGACKAIWDFHGQQATSRHIPGVRFTGITHPGLFGTAPSAELLARWNRREQALIDTDPGRVPPLALPPSPGGTLAGPLTGSALEQVGRQGARTVPARENGGNHDIKNFTRGARVFYPVHVPGALLSGGDLHFSQGDGEITFCGAIEMGGFVDLHLDLIPGGMQTYGVTTNPVFLPGNVEPRHSEFLSFIGISVDHDGDVNHYNDATLAYRNACLNAIAYLETFGYSPEQAYLLLGAAPVEGRVSGVVDIPNACCSLYLPTAIFEFDIRPTAEGPRRADRGRCAVSS</sequence>
<dbReference type="NCBIfam" id="NF045496">
    <property type="entry name" value="FormamaseFmdA"/>
    <property type="match status" value="1"/>
</dbReference>
<proteinExistence type="predicted"/>
<keyword evidence="2" id="KW-0378">Hydrolase</keyword>
<accession>A0A7W3LSC1</accession>
<evidence type="ECO:0000313" key="3">
    <source>
        <dbReference type="Proteomes" id="UP000572680"/>
    </source>
</evidence>
<dbReference type="EC" id="3.5.1.49" evidence="2"/>
<evidence type="ECO:0000313" key="2">
    <source>
        <dbReference type="EMBL" id="MBA8953390.1"/>
    </source>
</evidence>
<dbReference type="PANTHER" id="PTHR31891">
    <property type="entry name" value="FORMAMIDASE C869.04-RELATED"/>
    <property type="match status" value="1"/>
</dbReference>
<dbReference type="GO" id="GO:0004328">
    <property type="term" value="F:formamidase activity"/>
    <property type="evidence" value="ECO:0007669"/>
    <property type="project" value="UniProtKB-EC"/>
</dbReference>
<dbReference type="Pfam" id="PF03069">
    <property type="entry name" value="FmdA_AmdA"/>
    <property type="match status" value="1"/>
</dbReference>
<comment type="caution">
    <text evidence="2">The sequence shown here is derived from an EMBL/GenBank/DDBJ whole genome shotgun (WGS) entry which is preliminary data.</text>
</comment>
<dbReference type="AlphaFoldDB" id="A0A7W3LSC1"/>
<dbReference type="RefSeq" id="WP_182845545.1">
    <property type="nucleotide sequence ID" value="NZ_BAAALP010000001.1"/>
</dbReference>